<dbReference type="InterPro" id="IPR036249">
    <property type="entry name" value="Thioredoxin-like_sf"/>
</dbReference>
<dbReference type="AlphaFoldDB" id="A0A8J7FG48"/>
<sequence>MSKLKSYILHIFCLTMLISCLLLTSMQPALATIDDDNYEGNIFMVYAGNGSLVPAQATLAEALANHKPIMLAFYVDDSRDCKKFAIVISRIQSYYGKAAEIIPVDVDRIELEAKNSPTQPSYYYSGGVPQVVVFNQSGDVILNKKGQVPFEEIDDKFREVFDLLPRSESAQLKRRSFNEFSSELSE</sequence>
<evidence type="ECO:0000256" key="1">
    <source>
        <dbReference type="SAM" id="SignalP"/>
    </source>
</evidence>
<comment type="caution">
    <text evidence="3">The sequence shown here is derived from an EMBL/GenBank/DDBJ whole genome shotgun (WGS) entry which is preliminary data.</text>
</comment>
<dbReference type="InterPro" id="IPR048069">
    <property type="entry name" value="Thylak_slr1796"/>
</dbReference>
<accession>A0A8J7FG48</accession>
<feature type="domain" description="Thioredoxin-like fold" evidence="2">
    <location>
        <begin position="64"/>
        <end position="155"/>
    </location>
</feature>
<reference evidence="3" key="1">
    <citation type="submission" date="2020-10" db="EMBL/GenBank/DDBJ databases">
        <authorList>
            <person name="Castelo-Branco R."/>
            <person name="Eusebio N."/>
            <person name="Adriana R."/>
            <person name="Vieira A."/>
            <person name="Brugerolle De Fraissinette N."/>
            <person name="Rezende De Castro R."/>
            <person name="Schneider M.P."/>
            <person name="Vasconcelos V."/>
            <person name="Leao P.N."/>
        </authorList>
    </citation>
    <scope>NUCLEOTIDE SEQUENCE</scope>
    <source>
        <strain evidence="3">LEGE 06105</strain>
    </source>
</reference>
<organism evidence="3 4">
    <name type="scientific">Plectonema cf. radiosum LEGE 06105</name>
    <dbReference type="NCBI Taxonomy" id="945769"/>
    <lineage>
        <taxon>Bacteria</taxon>
        <taxon>Bacillati</taxon>
        <taxon>Cyanobacteriota</taxon>
        <taxon>Cyanophyceae</taxon>
        <taxon>Oscillatoriophycideae</taxon>
        <taxon>Oscillatoriales</taxon>
        <taxon>Microcoleaceae</taxon>
        <taxon>Plectonema</taxon>
    </lineage>
</organism>
<dbReference type="InterPro" id="IPR012336">
    <property type="entry name" value="Thioredoxin-like_fold"/>
</dbReference>
<keyword evidence="1" id="KW-0732">Signal</keyword>
<dbReference type="Gene3D" id="3.40.30.10">
    <property type="entry name" value="Glutaredoxin"/>
    <property type="match status" value="1"/>
</dbReference>
<name>A0A8J7FG48_9CYAN</name>
<keyword evidence="4" id="KW-1185">Reference proteome</keyword>
<proteinExistence type="predicted"/>
<dbReference type="Pfam" id="PF13098">
    <property type="entry name" value="Thioredoxin_2"/>
    <property type="match status" value="1"/>
</dbReference>
<protein>
    <submittedName>
        <fullName evidence="3">Thylakoid membrane photosystem I accumulation factor</fullName>
    </submittedName>
</protein>
<evidence type="ECO:0000313" key="4">
    <source>
        <dbReference type="Proteomes" id="UP000620559"/>
    </source>
</evidence>
<dbReference type="Proteomes" id="UP000620559">
    <property type="component" value="Unassembled WGS sequence"/>
</dbReference>
<dbReference type="NCBIfam" id="NF038096">
    <property type="entry name" value="thylak_slr1796"/>
    <property type="match status" value="1"/>
</dbReference>
<feature type="signal peptide" evidence="1">
    <location>
        <begin position="1"/>
        <end position="31"/>
    </location>
</feature>
<gene>
    <name evidence="3" type="ORF">IQ247_30160</name>
</gene>
<feature type="chain" id="PRO_5035160173" evidence="1">
    <location>
        <begin position="32"/>
        <end position="186"/>
    </location>
</feature>
<evidence type="ECO:0000259" key="2">
    <source>
        <dbReference type="Pfam" id="PF13098"/>
    </source>
</evidence>
<dbReference type="EMBL" id="JADEWL010000215">
    <property type="protein sequence ID" value="MBE9216864.1"/>
    <property type="molecule type" value="Genomic_DNA"/>
</dbReference>
<evidence type="ECO:0000313" key="3">
    <source>
        <dbReference type="EMBL" id="MBE9216864.1"/>
    </source>
</evidence>
<dbReference type="PROSITE" id="PS51257">
    <property type="entry name" value="PROKAR_LIPOPROTEIN"/>
    <property type="match status" value="1"/>
</dbReference>
<dbReference type="SUPFAM" id="SSF52833">
    <property type="entry name" value="Thioredoxin-like"/>
    <property type="match status" value="1"/>
</dbReference>